<keyword evidence="5" id="KW-1133">Transmembrane helix</keyword>
<keyword evidence="6" id="KW-0472">Membrane</keyword>
<name>W3A6Z6_PHYNI</name>
<evidence type="ECO:0000256" key="2">
    <source>
        <dbReference type="ARBA" id="ARBA00005500"/>
    </source>
</evidence>
<accession>W3A6Z6</accession>
<evidence type="ECO:0000313" key="9">
    <source>
        <dbReference type="Proteomes" id="UP000018948"/>
    </source>
</evidence>
<comment type="similarity">
    <text evidence="2">Belongs to the RAMP4 family.</text>
</comment>
<evidence type="ECO:0008006" key="10">
    <source>
        <dbReference type="Google" id="ProtNLM"/>
    </source>
</evidence>
<dbReference type="OrthoDB" id="16679at2759"/>
<dbReference type="Proteomes" id="UP000018948">
    <property type="component" value="Unassembled WGS sequence"/>
</dbReference>
<sequence length="39" mass="4308">MAAPAKMRLRSEKHLANITKRGQVSQPQKEDKGTTLALC</sequence>
<evidence type="ECO:0000256" key="4">
    <source>
        <dbReference type="ARBA" id="ARBA00022824"/>
    </source>
</evidence>
<dbReference type="GO" id="GO:0005789">
    <property type="term" value="C:endoplasmic reticulum membrane"/>
    <property type="evidence" value="ECO:0007669"/>
    <property type="project" value="UniProtKB-SubCell"/>
</dbReference>
<proteinExistence type="inferred from homology"/>
<evidence type="ECO:0000256" key="7">
    <source>
        <dbReference type="SAM" id="MobiDB-lite"/>
    </source>
</evidence>
<gene>
    <name evidence="8" type="ORF">F442_00953</name>
</gene>
<evidence type="ECO:0000313" key="8">
    <source>
        <dbReference type="EMBL" id="ETP54289.1"/>
    </source>
</evidence>
<dbReference type="Pfam" id="PF06624">
    <property type="entry name" value="RAMP4"/>
    <property type="match status" value="1"/>
</dbReference>
<evidence type="ECO:0000256" key="1">
    <source>
        <dbReference type="ARBA" id="ARBA00004389"/>
    </source>
</evidence>
<comment type="subcellular location">
    <subcellularLocation>
        <location evidence="1">Endoplasmic reticulum membrane</location>
        <topology evidence="1">Single-pass membrane protein</topology>
    </subcellularLocation>
</comment>
<dbReference type="AlphaFoldDB" id="W3A6Z6"/>
<protein>
    <recommendedName>
        <fullName evidence="10">Stress-associated endoplasmic reticulum protein</fullName>
    </recommendedName>
</protein>
<organism evidence="8 9">
    <name type="scientific">Phytophthora nicotianae P10297</name>
    <dbReference type="NCBI Taxonomy" id="1317064"/>
    <lineage>
        <taxon>Eukaryota</taxon>
        <taxon>Sar</taxon>
        <taxon>Stramenopiles</taxon>
        <taxon>Oomycota</taxon>
        <taxon>Peronosporomycetes</taxon>
        <taxon>Peronosporales</taxon>
        <taxon>Peronosporaceae</taxon>
        <taxon>Phytophthora</taxon>
    </lineage>
</organism>
<keyword evidence="4" id="KW-0256">Endoplasmic reticulum</keyword>
<keyword evidence="3" id="KW-0812">Transmembrane</keyword>
<evidence type="ECO:0000256" key="3">
    <source>
        <dbReference type="ARBA" id="ARBA00022692"/>
    </source>
</evidence>
<comment type="caution">
    <text evidence="8">The sequence shown here is derived from an EMBL/GenBank/DDBJ whole genome shotgun (WGS) entry which is preliminary data.</text>
</comment>
<evidence type="ECO:0000256" key="5">
    <source>
        <dbReference type="ARBA" id="ARBA00022989"/>
    </source>
</evidence>
<feature type="region of interest" description="Disordered" evidence="7">
    <location>
        <begin position="1"/>
        <end position="39"/>
    </location>
</feature>
<dbReference type="EMBL" id="ANIY01000177">
    <property type="protein sequence ID" value="ETP54289.1"/>
    <property type="molecule type" value="Genomic_DNA"/>
</dbReference>
<dbReference type="InterPro" id="IPR010580">
    <property type="entry name" value="ER_stress-assoc"/>
</dbReference>
<evidence type="ECO:0000256" key="6">
    <source>
        <dbReference type="ARBA" id="ARBA00023136"/>
    </source>
</evidence>
<reference evidence="8 9" key="1">
    <citation type="submission" date="2013-11" db="EMBL/GenBank/DDBJ databases">
        <title>The Genome Sequence of Phytophthora parasitica P10297.</title>
        <authorList>
            <consortium name="The Broad Institute Genomics Platform"/>
            <person name="Russ C."/>
            <person name="Tyler B."/>
            <person name="Panabieres F."/>
            <person name="Shan W."/>
            <person name="Tripathy S."/>
            <person name="Grunwald N."/>
            <person name="Machado M."/>
            <person name="Johnson C.S."/>
            <person name="Walker B."/>
            <person name="Young S.K."/>
            <person name="Zeng Q."/>
            <person name="Gargeya S."/>
            <person name="Fitzgerald M."/>
            <person name="Haas B."/>
            <person name="Abouelleil A."/>
            <person name="Allen A.W."/>
            <person name="Alvarado L."/>
            <person name="Arachchi H.M."/>
            <person name="Berlin A.M."/>
            <person name="Chapman S.B."/>
            <person name="Gainer-Dewar J."/>
            <person name="Goldberg J."/>
            <person name="Griggs A."/>
            <person name="Gujja S."/>
            <person name="Hansen M."/>
            <person name="Howarth C."/>
            <person name="Imamovic A."/>
            <person name="Ireland A."/>
            <person name="Larimer J."/>
            <person name="McCowan C."/>
            <person name="Murphy C."/>
            <person name="Pearson M."/>
            <person name="Poon T.W."/>
            <person name="Priest M."/>
            <person name="Roberts A."/>
            <person name="Saif S."/>
            <person name="Shea T."/>
            <person name="Sisk P."/>
            <person name="Sykes S."/>
            <person name="Wortman J."/>
            <person name="Nusbaum C."/>
            <person name="Birren B."/>
        </authorList>
    </citation>
    <scope>NUCLEOTIDE SEQUENCE [LARGE SCALE GENOMIC DNA]</scope>
    <source>
        <strain evidence="8 9">P10297</strain>
    </source>
</reference>